<comment type="similarity">
    <text evidence="5">Belongs to the HrcA family.</text>
</comment>
<dbReference type="SUPFAM" id="SSF46785">
    <property type="entry name" value="Winged helix' DNA-binding domain"/>
    <property type="match status" value="1"/>
</dbReference>
<dbReference type="NCBIfam" id="TIGR00331">
    <property type="entry name" value="hrcA"/>
    <property type="match status" value="1"/>
</dbReference>
<name>A0A0R2FCI4_9LACO</name>
<dbReference type="PANTHER" id="PTHR34824">
    <property type="entry name" value="HEAT-INDUCIBLE TRANSCRIPTION REPRESSOR HRCA"/>
    <property type="match status" value="1"/>
</dbReference>
<keyword evidence="9" id="KW-1185">Reference proteome</keyword>
<dbReference type="InterPro" id="IPR021153">
    <property type="entry name" value="HrcA_C"/>
</dbReference>
<dbReference type="PATRIC" id="fig|1423804.4.peg.3303"/>
<dbReference type="InterPro" id="IPR029016">
    <property type="entry name" value="GAF-like_dom_sf"/>
</dbReference>
<comment type="caution">
    <text evidence="8">The sequence shown here is derived from an EMBL/GenBank/DDBJ whole genome shotgun (WGS) entry which is preliminary data.</text>
</comment>
<dbReference type="InterPro" id="IPR005104">
    <property type="entry name" value="WHTH_HrcA_DNA-bd"/>
</dbReference>
<reference evidence="8 9" key="1">
    <citation type="journal article" date="2015" name="Genome Announc.">
        <title>Expanding the biotechnology potential of lactobacilli through comparative genomics of 213 strains and associated genera.</title>
        <authorList>
            <person name="Sun Z."/>
            <person name="Harris H.M."/>
            <person name="McCann A."/>
            <person name="Guo C."/>
            <person name="Argimon S."/>
            <person name="Zhang W."/>
            <person name="Yang X."/>
            <person name="Jeffery I.B."/>
            <person name="Cooney J.C."/>
            <person name="Kagawa T.F."/>
            <person name="Liu W."/>
            <person name="Song Y."/>
            <person name="Salvetti E."/>
            <person name="Wrobel A."/>
            <person name="Rasinkangas P."/>
            <person name="Parkhill J."/>
            <person name="Rea M.C."/>
            <person name="O'Sullivan O."/>
            <person name="Ritari J."/>
            <person name="Douillard F.P."/>
            <person name="Paul Ross R."/>
            <person name="Yang R."/>
            <person name="Briner A.E."/>
            <person name="Felis G.E."/>
            <person name="de Vos W.M."/>
            <person name="Barrangou R."/>
            <person name="Klaenhammer T.R."/>
            <person name="Caufield P.W."/>
            <person name="Cui Y."/>
            <person name="Zhang H."/>
            <person name="O'Toole P.W."/>
        </authorList>
    </citation>
    <scope>NUCLEOTIDE SEQUENCE [LARGE SCALE GENOMIC DNA]</scope>
    <source>
        <strain evidence="8 9">DSM 23365</strain>
    </source>
</reference>
<dbReference type="GO" id="GO:0045892">
    <property type="term" value="P:negative regulation of DNA-templated transcription"/>
    <property type="evidence" value="ECO:0007669"/>
    <property type="project" value="UniProtKB-UniRule"/>
</dbReference>
<evidence type="ECO:0000256" key="1">
    <source>
        <dbReference type="ARBA" id="ARBA00022491"/>
    </source>
</evidence>
<dbReference type="InterPro" id="IPR036388">
    <property type="entry name" value="WH-like_DNA-bd_sf"/>
</dbReference>
<evidence type="ECO:0000259" key="7">
    <source>
        <dbReference type="Pfam" id="PF03444"/>
    </source>
</evidence>
<organism evidence="8 9">
    <name type="scientific">Secundilactobacillus similis DSM 23365 = JCM 2765</name>
    <dbReference type="NCBI Taxonomy" id="1423804"/>
    <lineage>
        <taxon>Bacteria</taxon>
        <taxon>Bacillati</taxon>
        <taxon>Bacillota</taxon>
        <taxon>Bacilli</taxon>
        <taxon>Lactobacillales</taxon>
        <taxon>Lactobacillaceae</taxon>
        <taxon>Secundilactobacillus</taxon>
    </lineage>
</organism>
<dbReference type="SUPFAM" id="SSF55781">
    <property type="entry name" value="GAF domain-like"/>
    <property type="match status" value="1"/>
</dbReference>
<evidence type="ECO:0000256" key="2">
    <source>
        <dbReference type="ARBA" id="ARBA00023015"/>
    </source>
</evidence>
<feature type="domain" description="Winged helix-turn-helix transcription repressor HrcA DNA-binding" evidence="7">
    <location>
        <begin position="11"/>
        <end position="81"/>
    </location>
</feature>
<dbReference type="InterPro" id="IPR023120">
    <property type="entry name" value="WHTH_transcript_rep_HrcA_IDD"/>
</dbReference>
<dbReference type="Pfam" id="PF03444">
    <property type="entry name" value="WHD_HrcA"/>
    <property type="match status" value="1"/>
</dbReference>
<evidence type="ECO:0000313" key="8">
    <source>
        <dbReference type="EMBL" id="KRN26169.1"/>
    </source>
</evidence>
<dbReference type="PIRSF" id="PIRSF005485">
    <property type="entry name" value="HrcA"/>
    <property type="match status" value="1"/>
</dbReference>
<dbReference type="InterPro" id="IPR036390">
    <property type="entry name" value="WH_DNA-bd_sf"/>
</dbReference>
<proteinExistence type="inferred from homology"/>
<comment type="function">
    <text evidence="5">Negative regulator of class I heat shock genes (grpE-dnaK-dnaJ and groELS operons). Prevents heat-shock induction of these operons.</text>
</comment>
<dbReference type="PANTHER" id="PTHR34824:SF1">
    <property type="entry name" value="HEAT-INDUCIBLE TRANSCRIPTION REPRESSOR HRCA"/>
    <property type="match status" value="1"/>
</dbReference>
<dbReference type="Proteomes" id="UP000051442">
    <property type="component" value="Unassembled WGS sequence"/>
</dbReference>
<dbReference type="Gene3D" id="3.30.390.60">
    <property type="entry name" value="Heat-inducible transcription repressor hrca homolog, domain 3"/>
    <property type="match status" value="1"/>
</dbReference>
<feature type="domain" description="Heat-inducible transcription repressor HrcA C-terminal" evidence="6">
    <location>
        <begin position="113"/>
        <end position="331"/>
    </location>
</feature>
<keyword evidence="1 5" id="KW-0678">Repressor</keyword>
<evidence type="ECO:0000259" key="6">
    <source>
        <dbReference type="Pfam" id="PF01628"/>
    </source>
</evidence>
<dbReference type="Gene3D" id="1.10.10.10">
    <property type="entry name" value="Winged helix-like DNA-binding domain superfamily/Winged helix DNA-binding domain"/>
    <property type="match status" value="1"/>
</dbReference>
<evidence type="ECO:0000256" key="3">
    <source>
        <dbReference type="ARBA" id="ARBA00023016"/>
    </source>
</evidence>
<keyword evidence="2 5" id="KW-0805">Transcription regulation</keyword>
<dbReference type="InterPro" id="IPR002571">
    <property type="entry name" value="HrcA"/>
</dbReference>
<evidence type="ECO:0000313" key="9">
    <source>
        <dbReference type="Proteomes" id="UP000051442"/>
    </source>
</evidence>
<dbReference type="AlphaFoldDB" id="A0A0R2FCI4"/>
<dbReference type="Pfam" id="PF01628">
    <property type="entry name" value="HrcA"/>
    <property type="match status" value="1"/>
</dbReference>
<dbReference type="EMBL" id="AYZM01000045">
    <property type="protein sequence ID" value="KRN26169.1"/>
    <property type="molecule type" value="Genomic_DNA"/>
</dbReference>
<protein>
    <recommendedName>
        <fullName evidence="5">Heat-inducible transcription repressor HrcA</fullName>
    </recommendedName>
</protein>
<evidence type="ECO:0000256" key="4">
    <source>
        <dbReference type="ARBA" id="ARBA00023163"/>
    </source>
</evidence>
<evidence type="ECO:0000256" key="5">
    <source>
        <dbReference type="HAMAP-Rule" id="MF_00081"/>
    </source>
</evidence>
<keyword evidence="4 5" id="KW-0804">Transcription</keyword>
<dbReference type="Gene3D" id="3.30.450.40">
    <property type="match status" value="1"/>
</dbReference>
<dbReference type="STRING" id="1423804.FD14_GL003070"/>
<gene>
    <name evidence="5" type="primary">hrcA</name>
    <name evidence="8" type="ORF">FD14_GL003070</name>
</gene>
<dbReference type="HAMAP" id="MF_00081">
    <property type="entry name" value="HrcA"/>
    <property type="match status" value="1"/>
</dbReference>
<sequence>MSAKKEVMITLTDRQKMILKAIVRDYTSSGVPVGSKALASQLPMRVSSATVRNEMAALEELGLITKTHSSSGRIPSVKGYRYYVDHLVQPDPIKSNDIDLIKSSLDGQFLKIDEIIETSAKILSNLTSYTAFTLKPELKESRLSGFRLVPLGQRQVMAVLVTDNGDVESQTFNITPDVTGEQLESVVRLINDQLVGKPLNEVLQDLQTKIPLQVVQYLQSPDGFLKIFGNVLTKAAQERFYVGGRLNLLNFSDSSDVDELKSLYTLMDRTDDMASVLGQPSDHIQVKIGNEITNDILKDYSLITATYEVGPHGKGVIALLGPTRMPYSRMIGLVGAFRQELAKRLIDYYRYFDQ</sequence>
<dbReference type="GO" id="GO:0003677">
    <property type="term" value="F:DNA binding"/>
    <property type="evidence" value="ECO:0007669"/>
    <property type="project" value="InterPro"/>
</dbReference>
<accession>A0A0R2FCI4</accession>
<keyword evidence="3 5" id="KW-0346">Stress response</keyword>